<evidence type="ECO:0000313" key="1">
    <source>
        <dbReference type="EMBL" id="KLN52810.1"/>
    </source>
</evidence>
<protein>
    <submittedName>
        <fullName evidence="1">Uncharacterized protein</fullName>
    </submittedName>
</protein>
<gene>
    <name evidence="1" type="ORF">VPARA_60770</name>
</gene>
<reference evidence="1 2" key="1">
    <citation type="submission" date="2015-03" db="EMBL/GenBank/DDBJ databases">
        <title>Genome sequence of Variovorax paradoxus TBEA6.</title>
        <authorList>
            <person name="Poehlein A."/>
            <person name="Schuldes J."/>
            <person name="Wuebbeler J.H."/>
            <person name="Hiessl S."/>
            <person name="Steinbuechel A."/>
            <person name="Daniel R."/>
        </authorList>
    </citation>
    <scope>NUCLEOTIDE SEQUENCE [LARGE SCALE GENOMIC DNA]</scope>
    <source>
        <strain evidence="1 2">TBEA6</strain>
    </source>
</reference>
<proteinExistence type="predicted"/>
<dbReference type="EMBL" id="JZWI01000044">
    <property type="protein sequence ID" value="KLN52810.1"/>
    <property type="molecule type" value="Genomic_DNA"/>
</dbReference>
<evidence type="ECO:0000313" key="2">
    <source>
        <dbReference type="Proteomes" id="UP000035170"/>
    </source>
</evidence>
<comment type="caution">
    <text evidence="1">The sequence shown here is derived from an EMBL/GenBank/DDBJ whole genome shotgun (WGS) entry which is preliminary data.</text>
</comment>
<sequence length="56" mass="6231">MSSIFLEKPWFIDRHSSELPAIHAHRFAEEGAAEVSTQKNEAALKVAQHSFAGRPV</sequence>
<dbReference type="Proteomes" id="UP000035170">
    <property type="component" value="Unassembled WGS sequence"/>
</dbReference>
<dbReference type="AlphaFoldDB" id="A0A0H2M6V8"/>
<accession>A0A0H2M6V8</accession>
<keyword evidence="2" id="KW-1185">Reference proteome</keyword>
<organism evidence="1 2">
    <name type="scientific">Variovorax paradoxus</name>
    <dbReference type="NCBI Taxonomy" id="34073"/>
    <lineage>
        <taxon>Bacteria</taxon>
        <taxon>Pseudomonadati</taxon>
        <taxon>Pseudomonadota</taxon>
        <taxon>Betaproteobacteria</taxon>
        <taxon>Burkholderiales</taxon>
        <taxon>Comamonadaceae</taxon>
        <taxon>Variovorax</taxon>
    </lineage>
</organism>
<dbReference type="PATRIC" id="fig|34073.19.peg.6243"/>
<name>A0A0H2M6V8_VARPD</name>